<proteinExistence type="predicted"/>
<accession>A0A6A1WJ11</accession>
<protein>
    <submittedName>
        <fullName evidence="1">Uncharacterized protein</fullName>
    </submittedName>
</protein>
<gene>
    <name evidence="1" type="ORF">CJ030_MR2G018634</name>
</gene>
<dbReference type="AlphaFoldDB" id="A0A6A1WJ11"/>
<sequence>MLFCWCSSKHVRTSFYTVKSFLKRSDGYVIVHHGTLWRSITNVKGQTERPAWADAYLAELNKSIRAIVQPMHSLCMELQCRLTGLETKLALTDRAITEELNIMRMEIIRIREQLSQLSQSVHTVPIQLQTLVRRVDNMEEHLAHVRDALGQDLDEPEAARDLD</sequence>
<keyword evidence="2" id="KW-1185">Reference proteome</keyword>
<evidence type="ECO:0000313" key="2">
    <source>
        <dbReference type="Proteomes" id="UP000516437"/>
    </source>
</evidence>
<organism evidence="1 2">
    <name type="scientific">Morella rubra</name>
    <name type="common">Chinese bayberry</name>
    <dbReference type="NCBI Taxonomy" id="262757"/>
    <lineage>
        <taxon>Eukaryota</taxon>
        <taxon>Viridiplantae</taxon>
        <taxon>Streptophyta</taxon>
        <taxon>Embryophyta</taxon>
        <taxon>Tracheophyta</taxon>
        <taxon>Spermatophyta</taxon>
        <taxon>Magnoliopsida</taxon>
        <taxon>eudicotyledons</taxon>
        <taxon>Gunneridae</taxon>
        <taxon>Pentapetalae</taxon>
        <taxon>rosids</taxon>
        <taxon>fabids</taxon>
        <taxon>Fagales</taxon>
        <taxon>Myricaceae</taxon>
        <taxon>Morella</taxon>
    </lineage>
</organism>
<reference evidence="1 2" key="1">
    <citation type="journal article" date="2019" name="Plant Biotechnol. J.">
        <title>The red bayberry genome and genetic basis of sex determination.</title>
        <authorList>
            <person name="Jia H.M."/>
            <person name="Jia H.J."/>
            <person name="Cai Q.L."/>
            <person name="Wang Y."/>
            <person name="Zhao H.B."/>
            <person name="Yang W.F."/>
            <person name="Wang G.Y."/>
            <person name="Li Y.H."/>
            <person name="Zhan D.L."/>
            <person name="Shen Y.T."/>
            <person name="Niu Q.F."/>
            <person name="Chang L."/>
            <person name="Qiu J."/>
            <person name="Zhao L."/>
            <person name="Xie H.B."/>
            <person name="Fu W.Y."/>
            <person name="Jin J."/>
            <person name="Li X.W."/>
            <person name="Jiao Y."/>
            <person name="Zhou C.C."/>
            <person name="Tu T."/>
            <person name="Chai C.Y."/>
            <person name="Gao J.L."/>
            <person name="Fan L.J."/>
            <person name="van de Weg E."/>
            <person name="Wang J.Y."/>
            <person name="Gao Z.S."/>
        </authorList>
    </citation>
    <scope>NUCLEOTIDE SEQUENCE [LARGE SCALE GENOMIC DNA]</scope>
    <source>
        <tissue evidence="1">Leaves</tissue>
    </source>
</reference>
<evidence type="ECO:0000313" key="1">
    <source>
        <dbReference type="EMBL" id="KAB1222860.1"/>
    </source>
</evidence>
<dbReference type="Proteomes" id="UP000516437">
    <property type="component" value="Chromosome 2"/>
</dbReference>
<comment type="caution">
    <text evidence="1">The sequence shown here is derived from an EMBL/GenBank/DDBJ whole genome shotgun (WGS) entry which is preliminary data.</text>
</comment>
<dbReference type="OrthoDB" id="10255630at2759"/>
<dbReference type="EMBL" id="RXIC02000020">
    <property type="protein sequence ID" value="KAB1222860.1"/>
    <property type="molecule type" value="Genomic_DNA"/>
</dbReference>
<name>A0A6A1WJ11_9ROSI</name>